<proteinExistence type="predicted"/>
<evidence type="ECO:0000313" key="2">
    <source>
        <dbReference type="Proteomes" id="UP001183246"/>
    </source>
</evidence>
<comment type="caution">
    <text evidence="1">The sequence shown here is derived from an EMBL/GenBank/DDBJ whole genome shotgun (WGS) entry which is preliminary data.</text>
</comment>
<keyword evidence="2" id="KW-1185">Reference proteome</keyword>
<dbReference type="RefSeq" id="WP_311707163.1">
    <property type="nucleotide sequence ID" value="NZ_JAVREL010000018.1"/>
</dbReference>
<protein>
    <submittedName>
        <fullName evidence="1">Uncharacterized protein</fullName>
    </submittedName>
</protein>
<name>A0ABU2MWJ4_9ACTN</name>
<sequence length="92" mass="9537">MSTATVARDPRHLLSSEEFAAVAATVLDNNPGMRPGVASRIVAQGLAYVATAGDTEMPLAPSRVVDEGWHALISPHVPLPVQAPGNIRAPCA</sequence>
<dbReference type="Proteomes" id="UP001183246">
    <property type="component" value="Unassembled WGS sequence"/>
</dbReference>
<evidence type="ECO:0000313" key="1">
    <source>
        <dbReference type="EMBL" id="MDT0346023.1"/>
    </source>
</evidence>
<organism evidence="1 2">
    <name type="scientific">Streptomyces litchfieldiae</name>
    <dbReference type="NCBI Taxonomy" id="3075543"/>
    <lineage>
        <taxon>Bacteria</taxon>
        <taxon>Bacillati</taxon>
        <taxon>Actinomycetota</taxon>
        <taxon>Actinomycetes</taxon>
        <taxon>Kitasatosporales</taxon>
        <taxon>Streptomycetaceae</taxon>
        <taxon>Streptomyces</taxon>
    </lineage>
</organism>
<gene>
    <name evidence="1" type="ORF">RM590_26045</name>
</gene>
<reference evidence="2" key="1">
    <citation type="submission" date="2023-07" db="EMBL/GenBank/DDBJ databases">
        <title>30 novel species of actinomycetes from the DSMZ collection.</title>
        <authorList>
            <person name="Nouioui I."/>
        </authorList>
    </citation>
    <scope>NUCLEOTIDE SEQUENCE [LARGE SCALE GENOMIC DNA]</scope>
    <source>
        <strain evidence="2">DSM 44938</strain>
    </source>
</reference>
<accession>A0ABU2MWJ4</accession>
<dbReference type="EMBL" id="JAVREL010000018">
    <property type="protein sequence ID" value="MDT0346023.1"/>
    <property type="molecule type" value="Genomic_DNA"/>
</dbReference>